<feature type="domain" description="Sulfatase-modifying factor enzyme-like" evidence="2">
    <location>
        <begin position="197"/>
        <end position="441"/>
    </location>
</feature>
<dbReference type="InterPro" id="IPR036869">
    <property type="entry name" value="J_dom_sf"/>
</dbReference>
<evidence type="ECO:0000259" key="2">
    <source>
        <dbReference type="Pfam" id="PF03781"/>
    </source>
</evidence>
<proteinExistence type="predicted"/>
<accession>A0A5S9F1D3</accession>
<dbReference type="KEGG" id="uam:UABAM_00641"/>
<dbReference type="SUPFAM" id="SSF46565">
    <property type="entry name" value="Chaperone J-domain"/>
    <property type="match status" value="1"/>
</dbReference>
<dbReference type="PANTHER" id="PTHR23150">
    <property type="entry name" value="SULFATASE MODIFYING FACTOR 1, 2"/>
    <property type="match status" value="1"/>
</dbReference>
<organism evidence="3 4">
    <name type="scientific">Uabimicrobium amorphum</name>
    <dbReference type="NCBI Taxonomy" id="2596890"/>
    <lineage>
        <taxon>Bacteria</taxon>
        <taxon>Pseudomonadati</taxon>
        <taxon>Planctomycetota</taxon>
        <taxon>Candidatus Uabimicrobiia</taxon>
        <taxon>Candidatus Uabimicrobiales</taxon>
        <taxon>Candidatus Uabimicrobiaceae</taxon>
        <taxon>Candidatus Uabimicrobium</taxon>
    </lineage>
</organism>
<gene>
    <name evidence="3" type="ORF">UABAM_00641</name>
</gene>
<name>A0A5S9F1D3_UABAM</name>
<dbReference type="InterPro" id="IPR051043">
    <property type="entry name" value="Sulfatase_Mod_Factor_Kinase"/>
</dbReference>
<feature type="coiled-coil region" evidence="1">
    <location>
        <begin position="33"/>
        <end position="80"/>
    </location>
</feature>
<evidence type="ECO:0000313" key="3">
    <source>
        <dbReference type="EMBL" id="BBM82298.1"/>
    </source>
</evidence>
<dbReference type="OrthoDB" id="9812426at2"/>
<dbReference type="Proteomes" id="UP000326354">
    <property type="component" value="Chromosome"/>
</dbReference>
<dbReference type="Gene3D" id="3.90.1580.10">
    <property type="entry name" value="paralog of FGE (formylglycine-generating enzyme)"/>
    <property type="match status" value="1"/>
</dbReference>
<dbReference type="SUPFAM" id="SSF56436">
    <property type="entry name" value="C-type lectin-like"/>
    <property type="match status" value="1"/>
</dbReference>
<dbReference type="RefSeq" id="WP_151966547.1">
    <property type="nucleotide sequence ID" value="NZ_AP019860.1"/>
</dbReference>
<evidence type="ECO:0000313" key="4">
    <source>
        <dbReference type="Proteomes" id="UP000326354"/>
    </source>
</evidence>
<keyword evidence="4" id="KW-1185">Reference proteome</keyword>
<protein>
    <submittedName>
        <fullName evidence="3">Protein 3-oxoalanine-generating enzyme familyprotein</fullName>
    </submittedName>
</protein>
<dbReference type="GO" id="GO:0120147">
    <property type="term" value="F:formylglycine-generating oxidase activity"/>
    <property type="evidence" value="ECO:0007669"/>
    <property type="project" value="TreeGrafter"/>
</dbReference>
<dbReference type="PANTHER" id="PTHR23150:SF19">
    <property type="entry name" value="FORMYLGLYCINE-GENERATING ENZYME"/>
    <property type="match status" value="1"/>
</dbReference>
<evidence type="ECO:0000256" key="1">
    <source>
        <dbReference type="SAM" id="Coils"/>
    </source>
</evidence>
<dbReference type="InterPro" id="IPR016187">
    <property type="entry name" value="CTDL_fold"/>
</dbReference>
<dbReference type="InterPro" id="IPR042095">
    <property type="entry name" value="SUMF_sf"/>
</dbReference>
<dbReference type="AlphaFoldDB" id="A0A5S9F1D3"/>
<dbReference type="Pfam" id="PF03781">
    <property type="entry name" value="FGE-sulfatase"/>
    <property type="match status" value="1"/>
</dbReference>
<keyword evidence="1" id="KW-0175">Coiled coil</keyword>
<dbReference type="EMBL" id="AP019860">
    <property type="protein sequence ID" value="BBM82298.1"/>
    <property type="molecule type" value="Genomic_DNA"/>
</dbReference>
<sequence>MENIYHKLLGVSSEITAPNYYEILDIRPQNFTVEVLQQNYKQQLQKLQRLGNNPKYKEAILFLKSELRKARSQLENIESRNAYDAILQQKKIAELSQKIALFRIKGYIAPSEFRYLQKIAREEKIPQKQLSNLVGKTSKPKTHFKYKDVLYVFLLLGTLLFYNREYIFQWNDVTETKAKQKVKQQQKSFPDPSNIPPHMIYIPGGYFYMGYSEGNYDERPSRKVYLDAFYISKYEVTNADYYNFVKDTNYSIPYTKKRESIYQNFNWNPLTSKYPRGKKDHPVVLVSWEEANSYCKWLSQKLHLNVALPTEAQWEKAARGEAELSQYPWGPFAESDTFYANYSVHEDGFAQTAPVNSFVRGCSPFGCYNMSGNVAEWCLDDYNPTAYSTLKNTNPLYVNHNSQRKVVRGGSWENKIHQLRVSSRKYRAKNERNIHTGFRYVILISK</sequence>
<dbReference type="InterPro" id="IPR005532">
    <property type="entry name" value="SUMF_dom"/>
</dbReference>
<reference evidence="3 4" key="1">
    <citation type="submission" date="2019-08" db="EMBL/GenBank/DDBJ databases">
        <title>Complete genome sequence of Candidatus Uab amorphum.</title>
        <authorList>
            <person name="Shiratori T."/>
            <person name="Suzuki S."/>
            <person name="Kakizawa Y."/>
            <person name="Ishida K."/>
        </authorList>
    </citation>
    <scope>NUCLEOTIDE SEQUENCE [LARGE SCALE GENOMIC DNA]</scope>
    <source>
        <strain evidence="3 4">SRT547</strain>
    </source>
</reference>